<sequence length="422" mass="44911">MSAHQSSDRPEPRKSGIHDADLDGLAIHRPAPGGTPSSGRRRWLWLTLAVLLAAAGLAWSTAWLRPDQRVEVVPVVRMPSGSGAGLAATGYVVAQRQASIASKGTGRLIYFGVNVGDRVKEGQLIARIEHDDMDALYRQALARLGVARAQLGAAKPELEEATLSFERVKTLLEQSFVTKSEFDMASARLRRAAAAVKSTEAAVTAAEAERQNATVQLENTSIRAPFDGVIVKKLAEIGEVVSPFTATVRSGGSVVNMVDPLSVTVDAEVSEAMIHRVRPGQSVEIQLDSVPGHRYQGEVQQVMPIADRAKGTVLTRIRFRDLDDRVRPELSAKVTFGPMPGASTEQGDDWGVPSTAVVSRDGRTVVLVVRAGLVAEAVVQAGTAVAGIVPVHGPLSQTDEVIVAPTESLRSGSTVSVLRRVP</sequence>
<reference evidence="6 7" key="1">
    <citation type="journal article" date="2010" name="Proc. Natl. Acad. Sci. U.S.A.">
        <title>A Nitrospira metagenome illuminates the physiology and evolution of globally important nitrite-oxidizing bacteria.</title>
        <authorList>
            <person name="Lucker S."/>
            <person name="Wagner M."/>
            <person name="Maixner F."/>
            <person name="Pelletier E."/>
            <person name="Koch H."/>
            <person name="Vacherie B."/>
            <person name="Rattei T."/>
            <person name="Sinninghe Damste J."/>
            <person name="Spieck E."/>
            <person name="Le Paslier D."/>
            <person name="Daims H."/>
        </authorList>
    </citation>
    <scope>NUCLEOTIDE SEQUENCE [LARGE SCALE GENOMIC DNA]</scope>
</reference>
<dbReference type="Gene3D" id="2.40.30.170">
    <property type="match status" value="1"/>
</dbReference>
<dbReference type="InterPro" id="IPR058647">
    <property type="entry name" value="BSH_CzcB-like"/>
</dbReference>
<dbReference type="HOGENOM" id="CLU_018816_1_2_0"/>
<dbReference type="STRING" id="330214.NIDE0664"/>
<dbReference type="Gene3D" id="2.40.50.100">
    <property type="match status" value="1"/>
</dbReference>
<evidence type="ECO:0000256" key="2">
    <source>
        <dbReference type="SAM" id="Coils"/>
    </source>
</evidence>
<proteinExistence type="inferred from homology"/>
<dbReference type="GO" id="GO:0015562">
    <property type="term" value="F:efflux transmembrane transporter activity"/>
    <property type="evidence" value="ECO:0007669"/>
    <property type="project" value="TreeGrafter"/>
</dbReference>
<feature type="domain" description="CzcB-like barrel-sandwich hybrid" evidence="5">
    <location>
        <begin position="97"/>
        <end position="243"/>
    </location>
</feature>
<feature type="coiled-coil region" evidence="2">
    <location>
        <begin position="189"/>
        <end position="223"/>
    </location>
</feature>
<evidence type="ECO:0000259" key="4">
    <source>
        <dbReference type="Pfam" id="PF25954"/>
    </source>
</evidence>
<keyword evidence="2" id="KW-0175">Coiled coil</keyword>
<dbReference type="KEGG" id="nde:NIDE0664"/>
<protein>
    <submittedName>
        <fullName evidence="6">Secretion protein HlyD</fullName>
    </submittedName>
</protein>
<dbReference type="Pfam" id="PF25973">
    <property type="entry name" value="BSH_CzcB"/>
    <property type="match status" value="1"/>
</dbReference>
<dbReference type="GO" id="GO:1990281">
    <property type="term" value="C:efflux pump complex"/>
    <property type="evidence" value="ECO:0007669"/>
    <property type="project" value="TreeGrafter"/>
</dbReference>
<dbReference type="InterPro" id="IPR058792">
    <property type="entry name" value="Beta-barrel_RND_2"/>
</dbReference>
<keyword evidence="7" id="KW-1185">Reference proteome</keyword>
<name>D8PB25_9BACT</name>
<dbReference type="Gene3D" id="1.10.287.470">
    <property type="entry name" value="Helix hairpin bin"/>
    <property type="match status" value="1"/>
</dbReference>
<accession>D8PB25</accession>
<dbReference type="PANTHER" id="PTHR30469:SF38">
    <property type="entry name" value="HLYD FAMILY SECRETION PROTEIN"/>
    <property type="match status" value="1"/>
</dbReference>
<feature type="domain" description="CusB-like beta-barrel" evidence="4">
    <location>
        <begin position="265"/>
        <end position="337"/>
    </location>
</feature>
<organism evidence="6 7">
    <name type="scientific">Nitrospira defluvii</name>
    <dbReference type="NCBI Taxonomy" id="330214"/>
    <lineage>
        <taxon>Bacteria</taxon>
        <taxon>Pseudomonadati</taxon>
        <taxon>Nitrospirota</taxon>
        <taxon>Nitrospiria</taxon>
        <taxon>Nitrospirales</taxon>
        <taxon>Nitrospiraceae</taxon>
        <taxon>Nitrospira</taxon>
    </lineage>
</organism>
<dbReference type="Proteomes" id="UP000001660">
    <property type="component" value="Chromosome"/>
</dbReference>
<dbReference type="InterPro" id="IPR006143">
    <property type="entry name" value="RND_pump_MFP"/>
</dbReference>
<keyword evidence="3" id="KW-1133">Transmembrane helix</keyword>
<evidence type="ECO:0000259" key="5">
    <source>
        <dbReference type="Pfam" id="PF25973"/>
    </source>
</evidence>
<dbReference type="NCBIfam" id="TIGR01730">
    <property type="entry name" value="RND_mfp"/>
    <property type="match status" value="1"/>
</dbReference>
<evidence type="ECO:0000256" key="1">
    <source>
        <dbReference type="ARBA" id="ARBA00009477"/>
    </source>
</evidence>
<keyword evidence="3" id="KW-0812">Transmembrane</keyword>
<keyword evidence="3" id="KW-0472">Membrane</keyword>
<evidence type="ECO:0000256" key="3">
    <source>
        <dbReference type="SAM" id="Phobius"/>
    </source>
</evidence>
<feature type="transmembrane region" description="Helical" evidence="3">
    <location>
        <begin position="43"/>
        <end position="64"/>
    </location>
</feature>
<dbReference type="PANTHER" id="PTHR30469">
    <property type="entry name" value="MULTIDRUG RESISTANCE PROTEIN MDTA"/>
    <property type="match status" value="1"/>
</dbReference>
<evidence type="ECO:0000313" key="7">
    <source>
        <dbReference type="Proteomes" id="UP000001660"/>
    </source>
</evidence>
<dbReference type="Gene3D" id="2.40.420.20">
    <property type="match status" value="1"/>
</dbReference>
<dbReference type="AlphaFoldDB" id="D8PB25"/>
<dbReference type="Pfam" id="PF25954">
    <property type="entry name" value="Beta-barrel_RND_2"/>
    <property type="match status" value="1"/>
</dbReference>
<dbReference type="eggNOG" id="COG0845">
    <property type="taxonomic scope" value="Bacteria"/>
</dbReference>
<evidence type="ECO:0000313" key="6">
    <source>
        <dbReference type="EMBL" id="CBK40434.1"/>
    </source>
</evidence>
<dbReference type="SUPFAM" id="SSF111369">
    <property type="entry name" value="HlyD-like secretion proteins"/>
    <property type="match status" value="1"/>
</dbReference>
<dbReference type="EMBL" id="FP929003">
    <property type="protein sequence ID" value="CBK40434.1"/>
    <property type="molecule type" value="Genomic_DNA"/>
</dbReference>
<comment type="similarity">
    <text evidence="1">Belongs to the membrane fusion protein (MFP) (TC 8.A.1) family.</text>
</comment>
<gene>
    <name evidence="6" type="primary">hlyD</name>
    <name evidence="6" type="ORF">NIDE0664</name>
</gene>